<dbReference type="EMBL" id="CP036434">
    <property type="protein sequence ID" value="QDV08235.1"/>
    <property type="molecule type" value="Genomic_DNA"/>
</dbReference>
<evidence type="ECO:0000256" key="3">
    <source>
        <dbReference type="SAM" id="Coils"/>
    </source>
</evidence>
<protein>
    <submittedName>
        <fullName evidence="6">Type II secretion system protein D</fullName>
    </submittedName>
</protein>
<evidence type="ECO:0000259" key="5">
    <source>
        <dbReference type="Pfam" id="PF00263"/>
    </source>
</evidence>
<keyword evidence="1" id="KW-0802">TPR repeat</keyword>
<keyword evidence="3" id="KW-0175">Coiled coil</keyword>
<feature type="repeat" description="TPR" evidence="1">
    <location>
        <begin position="105"/>
        <end position="138"/>
    </location>
</feature>
<dbReference type="SMART" id="SM00028">
    <property type="entry name" value="TPR"/>
    <property type="match status" value="3"/>
</dbReference>
<organism evidence="6 7">
    <name type="scientific">Saltatorellus ferox</name>
    <dbReference type="NCBI Taxonomy" id="2528018"/>
    <lineage>
        <taxon>Bacteria</taxon>
        <taxon>Pseudomonadati</taxon>
        <taxon>Planctomycetota</taxon>
        <taxon>Planctomycetia</taxon>
        <taxon>Planctomycetia incertae sedis</taxon>
        <taxon>Saltatorellus</taxon>
    </lineage>
</organism>
<proteinExistence type="inferred from homology"/>
<dbReference type="InterPro" id="IPR019734">
    <property type="entry name" value="TPR_rpt"/>
</dbReference>
<name>A0A518EVW5_9BACT</name>
<evidence type="ECO:0000313" key="6">
    <source>
        <dbReference type="EMBL" id="QDV08235.1"/>
    </source>
</evidence>
<gene>
    <name evidence="6" type="primary">xpsD</name>
    <name evidence="6" type="ORF">Poly30_37710</name>
</gene>
<dbReference type="InterPro" id="IPR051808">
    <property type="entry name" value="Type_IV_pilus_biogenesis"/>
</dbReference>
<feature type="chain" id="PRO_5022062921" evidence="4">
    <location>
        <begin position="21"/>
        <end position="890"/>
    </location>
</feature>
<evidence type="ECO:0000256" key="4">
    <source>
        <dbReference type="SAM" id="SignalP"/>
    </source>
</evidence>
<dbReference type="InterPro" id="IPR004846">
    <property type="entry name" value="T2SS/T3SS_dom"/>
</dbReference>
<dbReference type="OrthoDB" id="254495at2"/>
<reference evidence="6 7" key="1">
    <citation type="submission" date="2019-02" db="EMBL/GenBank/DDBJ databases">
        <title>Deep-cultivation of Planctomycetes and their phenomic and genomic characterization uncovers novel biology.</title>
        <authorList>
            <person name="Wiegand S."/>
            <person name="Jogler M."/>
            <person name="Boedeker C."/>
            <person name="Pinto D."/>
            <person name="Vollmers J."/>
            <person name="Rivas-Marin E."/>
            <person name="Kohn T."/>
            <person name="Peeters S.H."/>
            <person name="Heuer A."/>
            <person name="Rast P."/>
            <person name="Oberbeckmann S."/>
            <person name="Bunk B."/>
            <person name="Jeske O."/>
            <person name="Meyerdierks A."/>
            <person name="Storesund J.E."/>
            <person name="Kallscheuer N."/>
            <person name="Luecker S."/>
            <person name="Lage O.M."/>
            <person name="Pohl T."/>
            <person name="Merkel B.J."/>
            <person name="Hornburger P."/>
            <person name="Mueller R.-W."/>
            <person name="Bruemmer F."/>
            <person name="Labrenz M."/>
            <person name="Spormann A.M."/>
            <person name="Op den Camp H."/>
            <person name="Overmann J."/>
            <person name="Amann R."/>
            <person name="Jetten M.S.M."/>
            <person name="Mascher T."/>
            <person name="Medema M.H."/>
            <person name="Devos D.P."/>
            <person name="Kaster A.-K."/>
            <person name="Ovreas L."/>
            <person name="Rohde M."/>
            <person name="Galperin M.Y."/>
            <person name="Jogler C."/>
        </authorList>
    </citation>
    <scope>NUCLEOTIDE SEQUENCE [LARGE SCALE GENOMIC DNA]</scope>
    <source>
        <strain evidence="6 7">Poly30</strain>
    </source>
</reference>
<dbReference type="InterPro" id="IPR011990">
    <property type="entry name" value="TPR-like_helical_dom_sf"/>
</dbReference>
<dbReference type="Gene3D" id="1.25.40.10">
    <property type="entry name" value="Tetratricopeptide repeat domain"/>
    <property type="match status" value="1"/>
</dbReference>
<comment type="similarity">
    <text evidence="2">Belongs to the bacterial secretin family.</text>
</comment>
<dbReference type="RefSeq" id="WP_145200515.1">
    <property type="nucleotide sequence ID" value="NZ_CP036434.1"/>
</dbReference>
<evidence type="ECO:0000256" key="1">
    <source>
        <dbReference type="PROSITE-ProRule" id="PRU00339"/>
    </source>
</evidence>
<dbReference type="PANTHER" id="PTHR30604:SF1">
    <property type="entry name" value="DNA UTILIZATION PROTEIN HOFQ"/>
    <property type="match status" value="1"/>
</dbReference>
<dbReference type="SUPFAM" id="SSF48452">
    <property type="entry name" value="TPR-like"/>
    <property type="match status" value="1"/>
</dbReference>
<dbReference type="PROSITE" id="PS50005">
    <property type="entry name" value="TPR"/>
    <property type="match status" value="2"/>
</dbReference>
<feature type="domain" description="Type II/III secretion system secretin-like" evidence="5">
    <location>
        <begin position="697"/>
        <end position="873"/>
    </location>
</feature>
<feature type="coiled-coil region" evidence="3">
    <location>
        <begin position="234"/>
        <end position="285"/>
    </location>
</feature>
<dbReference type="Proteomes" id="UP000320390">
    <property type="component" value="Chromosome"/>
</dbReference>
<evidence type="ECO:0000313" key="7">
    <source>
        <dbReference type="Proteomes" id="UP000320390"/>
    </source>
</evidence>
<dbReference type="PROSITE" id="PS51257">
    <property type="entry name" value="PROKAR_LIPOPROTEIN"/>
    <property type="match status" value="1"/>
</dbReference>
<dbReference type="AlphaFoldDB" id="A0A518EVW5"/>
<sequence precursor="true">MRTRLTLLPFLITASVACQAADPQNAGPHNTGQHAANDTIASAVTPITPSASRSGNELFTAPLEAASASGAGMALAANVTASAPQGAQDDFNLAQIRMQKSRALSTQFAELAEEALNRGDIKDAVEQFASAIELDPSNQTAREGFRRALAMQGDPLSTAGEQFSSNVGGLEVREAMARMRAEDFANSGRVAMEQGDYDAAVQNFRQAETILKLNPLIATNSLDEQIIRGELEAAINLRTEAQSMKLQREREEAEEQVSRLQAEEANRLENKLREYYQRADRAFRAEKYAESAKFAELILIRDPGNRFATEMLEIARESGHAKVSSRLRREYRESWLRTFDELRTMDIPQTDALVFDIDRWKDVVDRSPLSELQLEAAANPERDAVMAKLEQILVPARFDNDGEGVPLANVADFLQQQSGINFQLSSAVKDLDEEETAVKLQRPEGSVMLVLNLIAETVPDVSWKIEDGVVLFVTQEELTGGQVNATYSVADLVTPIPDYAAPDINVEPSQGLALPEEDIEEREANVIGISQLEELIRNNVATATWENDPANSIRVTERGQMVVNQTPDVQRQIVALLEDLRESTGILVDIQARFMRVEDNFLEDIGVDFRGLGQPGLGVDNQEFNDFGDGSSDLGNEIGRTSDIGAFFDDGADGNYKARVEDLYDTQLGSDNFQASGGLSFQWAFLNDLQLELILRAVQKSERIETVTAPRVTVNNGARANVSVLNQVAYVQDFDVQIAQAASIADPIIKVIQDGVILDVRPVVSADLQYITLELRPTIAQLQRPIREQPTTLGTQNSVTIQLPEVEIQRVRTSIPIPDGGTVLLGGLKESTKQDTRSGVPILNKIPLISALFERKGNYISNRKLLILLNAQIEIPYEQAPSDAELGRDL</sequence>
<dbReference type="Pfam" id="PF00263">
    <property type="entry name" value="Secretin"/>
    <property type="match status" value="1"/>
</dbReference>
<keyword evidence="4" id="KW-0732">Signal</keyword>
<evidence type="ECO:0000256" key="2">
    <source>
        <dbReference type="RuleBase" id="RU004003"/>
    </source>
</evidence>
<feature type="signal peptide" evidence="4">
    <location>
        <begin position="1"/>
        <end position="20"/>
    </location>
</feature>
<keyword evidence="7" id="KW-1185">Reference proteome</keyword>
<accession>A0A518EVW5</accession>
<dbReference type="PANTHER" id="PTHR30604">
    <property type="entry name" value="PROTEIN TRANSPORT PROTEIN HOFQ"/>
    <property type="match status" value="1"/>
</dbReference>
<dbReference type="GO" id="GO:0009306">
    <property type="term" value="P:protein secretion"/>
    <property type="evidence" value="ECO:0007669"/>
    <property type="project" value="InterPro"/>
</dbReference>
<feature type="repeat" description="TPR" evidence="1">
    <location>
        <begin position="181"/>
        <end position="214"/>
    </location>
</feature>